<dbReference type="PROSITE" id="PS50157">
    <property type="entry name" value="ZINC_FINGER_C2H2_2"/>
    <property type="match status" value="1"/>
</dbReference>
<dbReference type="Proteomes" id="UP001165085">
    <property type="component" value="Unassembled WGS sequence"/>
</dbReference>
<proteinExistence type="predicted"/>
<evidence type="ECO:0000313" key="8">
    <source>
        <dbReference type="Proteomes" id="UP001165085"/>
    </source>
</evidence>
<accession>A0A9W7BVJ2</accession>
<dbReference type="Pfam" id="PF10354">
    <property type="entry name" value="BMT5-like"/>
    <property type="match status" value="1"/>
</dbReference>
<reference evidence="8" key="1">
    <citation type="journal article" date="2023" name="Commun. Biol.">
        <title>Genome analysis of Parmales, the sister group of diatoms, reveals the evolutionary specialization of diatoms from phago-mixotrophs to photoautotrophs.</title>
        <authorList>
            <person name="Ban H."/>
            <person name="Sato S."/>
            <person name="Yoshikawa S."/>
            <person name="Yamada K."/>
            <person name="Nakamura Y."/>
            <person name="Ichinomiya M."/>
            <person name="Sato N."/>
            <person name="Blanc-Mathieu R."/>
            <person name="Endo H."/>
            <person name="Kuwata A."/>
            <person name="Ogata H."/>
        </authorList>
    </citation>
    <scope>NUCLEOTIDE SEQUENCE [LARGE SCALE GENOMIC DNA]</scope>
    <source>
        <strain evidence="8">NIES 3701</strain>
    </source>
</reference>
<dbReference type="PROSITE" id="PS00028">
    <property type="entry name" value="ZINC_FINGER_C2H2_1"/>
    <property type="match status" value="1"/>
</dbReference>
<feature type="compositionally biased region" description="Basic and acidic residues" evidence="5">
    <location>
        <begin position="256"/>
        <end position="280"/>
    </location>
</feature>
<sequence>MRLFLAEGDFSYAATQSGPLVASGFDTFESVIKKYGSPVEARLAKMNSTKNVTVVHGVDATKTLHKGALPAEATAITEIEIRYPHTGIKSVASNRILLSGMITACTRLMVSPLCVDGCTLSISLKTTGRYNEWAGDIRSLARTENLLLLSVQRPKNPAGYEHVQTKPNQPSTVQLDQACTWVFQRKELCSDPVEDLPDWLTKEVGERCEKCEVCEKIFSSAEDLTKHLDGKQHKRKLMAMNSAGGRRKEKRKREKAVKDEMKAQELEREDRPKSKKELRLERKKAKR</sequence>
<dbReference type="InterPro" id="IPR013087">
    <property type="entry name" value="Znf_C2H2_type"/>
</dbReference>
<dbReference type="Gene3D" id="3.30.160.60">
    <property type="entry name" value="Classic Zinc Finger"/>
    <property type="match status" value="1"/>
</dbReference>
<feature type="domain" description="C2H2-type" evidence="6">
    <location>
        <begin position="209"/>
        <end position="238"/>
    </location>
</feature>
<dbReference type="EMBL" id="BRXY01000483">
    <property type="protein sequence ID" value="GMH97176.1"/>
    <property type="molecule type" value="Genomic_DNA"/>
</dbReference>
<dbReference type="Pfam" id="PF12171">
    <property type="entry name" value="zf-C2H2_jaz"/>
    <property type="match status" value="1"/>
</dbReference>
<evidence type="ECO:0000256" key="1">
    <source>
        <dbReference type="ARBA" id="ARBA00022723"/>
    </source>
</evidence>
<feature type="compositionally biased region" description="Basic residues" evidence="5">
    <location>
        <begin position="245"/>
        <end position="255"/>
    </location>
</feature>
<keyword evidence="1" id="KW-0479">Metal-binding</keyword>
<dbReference type="GO" id="GO:0070042">
    <property type="term" value="F:rRNA (uridine-N3-)-methyltransferase activity"/>
    <property type="evidence" value="ECO:0007669"/>
    <property type="project" value="InterPro"/>
</dbReference>
<evidence type="ECO:0000259" key="6">
    <source>
        <dbReference type="PROSITE" id="PS50157"/>
    </source>
</evidence>
<dbReference type="InterPro" id="IPR019446">
    <property type="entry name" value="BMT5-like"/>
</dbReference>
<dbReference type="GO" id="GO:0008270">
    <property type="term" value="F:zinc ion binding"/>
    <property type="evidence" value="ECO:0007669"/>
    <property type="project" value="UniProtKB-KW"/>
</dbReference>
<dbReference type="InterPro" id="IPR036236">
    <property type="entry name" value="Znf_C2H2_sf"/>
</dbReference>
<evidence type="ECO:0000256" key="2">
    <source>
        <dbReference type="ARBA" id="ARBA00022771"/>
    </source>
</evidence>
<keyword evidence="2 4" id="KW-0863">Zinc-finger</keyword>
<evidence type="ECO:0000313" key="7">
    <source>
        <dbReference type="EMBL" id="GMH97176.1"/>
    </source>
</evidence>
<dbReference type="OrthoDB" id="273345at2759"/>
<keyword evidence="8" id="KW-1185">Reference proteome</keyword>
<dbReference type="AlphaFoldDB" id="A0A9W7BVJ2"/>
<evidence type="ECO:0000256" key="3">
    <source>
        <dbReference type="ARBA" id="ARBA00022833"/>
    </source>
</evidence>
<gene>
    <name evidence="7" type="ORF">TrST_g8882</name>
</gene>
<name>A0A9W7BVJ2_9STRA</name>
<dbReference type="SUPFAM" id="SSF57667">
    <property type="entry name" value="beta-beta-alpha zinc fingers"/>
    <property type="match status" value="1"/>
</dbReference>
<evidence type="ECO:0000256" key="5">
    <source>
        <dbReference type="SAM" id="MobiDB-lite"/>
    </source>
</evidence>
<feature type="region of interest" description="Disordered" evidence="5">
    <location>
        <begin position="230"/>
        <end position="287"/>
    </location>
</feature>
<comment type="caution">
    <text evidence="7">The sequence shown here is derived from an EMBL/GenBank/DDBJ whole genome shotgun (WGS) entry which is preliminary data.</text>
</comment>
<organism evidence="7 8">
    <name type="scientific">Triparma strigata</name>
    <dbReference type="NCBI Taxonomy" id="1606541"/>
    <lineage>
        <taxon>Eukaryota</taxon>
        <taxon>Sar</taxon>
        <taxon>Stramenopiles</taxon>
        <taxon>Ochrophyta</taxon>
        <taxon>Bolidophyceae</taxon>
        <taxon>Parmales</taxon>
        <taxon>Triparmaceae</taxon>
        <taxon>Triparma</taxon>
    </lineage>
</organism>
<dbReference type="InterPro" id="IPR022755">
    <property type="entry name" value="Znf_C2H2_jaz"/>
</dbReference>
<protein>
    <recommendedName>
        <fullName evidence="6">C2H2-type domain-containing protein</fullName>
    </recommendedName>
</protein>
<evidence type="ECO:0000256" key="4">
    <source>
        <dbReference type="PROSITE-ProRule" id="PRU00042"/>
    </source>
</evidence>
<keyword evidence="3" id="KW-0862">Zinc</keyword>
<dbReference type="GO" id="GO:0070475">
    <property type="term" value="P:rRNA base methylation"/>
    <property type="evidence" value="ECO:0007669"/>
    <property type="project" value="InterPro"/>
</dbReference>